<evidence type="ECO:0000313" key="2">
    <source>
        <dbReference type="Proteomes" id="UP000009080"/>
    </source>
</evidence>
<protein>
    <submittedName>
        <fullName evidence="1">Uncharacterized protein</fullName>
    </submittedName>
</protein>
<dbReference type="EMBL" id="CP001614">
    <property type="protein sequence ID" value="ACR12045.1"/>
    <property type="molecule type" value="Genomic_DNA"/>
</dbReference>
<dbReference type="KEGG" id="ttu:TERTU_0783"/>
<sequence>MKGVSKYSPQVVRVANPEHPNYTILKQSGLFEIVNDDSVPTVLTLQDSEITFRCGNGLIAPIFTLGILPGYLNASENFSFTLERSGRVNTVEYFLDVYERYSIWEWFIKPFKSSDEKIKGKALFVASKASQYGITTLSETGTE</sequence>
<dbReference type="AlphaFoldDB" id="C5BPG9"/>
<accession>C5BPG9</accession>
<name>C5BPG9_TERTT</name>
<keyword evidence="2" id="KW-1185">Reference proteome</keyword>
<dbReference type="HOGENOM" id="CLU_1805226_0_0_6"/>
<gene>
    <name evidence="1" type="ordered locus">TERTU_0783</name>
</gene>
<organism evidence="1 2">
    <name type="scientific">Teredinibacter turnerae (strain ATCC 39867 / T7901)</name>
    <dbReference type="NCBI Taxonomy" id="377629"/>
    <lineage>
        <taxon>Bacteria</taxon>
        <taxon>Pseudomonadati</taxon>
        <taxon>Pseudomonadota</taxon>
        <taxon>Gammaproteobacteria</taxon>
        <taxon>Cellvibrionales</taxon>
        <taxon>Cellvibrionaceae</taxon>
        <taxon>Teredinibacter</taxon>
    </lineage>
</organism>
<proteinExistence type="predicted"/>
<evidence type="ECO:0000313" key="1">
    <source>
        <dbReference type="EMBL" id="ACR12045.1"/>
    </source>
</evidence>
<dbReference type="Proteomes" id="UP000009080">
    <property type="component" value="Chromosome"/>
</dbReference>
<reference evidence="1 2" key="1">
    <citation type="journal article" date="2009" name="PLoS ONE">
        <title>The complete genome of Teredinibacter turnerae T7901: an intracellular endosymbiont of marine wood-boring bivalves (shipworms).</title>
        <authorList>
            <person name="Yang J.C."/>
            <person name="Madupu R."/>
            <person name="Durkin A.S."/>
            <person name="Ekborg N.A."/>
            <person name="Pedamallu C.S."/>
            <person name="Hostetler J.B."/>
            <person name="Radune D."/>
            <person name="Toms B.S."/>
            <person name="Henrissat B."/>
            <person name="Coutinho P.M."/>
            <person name="Schwarz S."/>
            <person name="Field L."/>
            <person name="Trindade-Silva A.E."/>
            <person name="Soares C.A.G."/>
            <person name="Elshahawi S."/>
            <person name="Hanora A."/>
            <person name="Schmidt E.W."/>
            <person name="Haygood M.G."/>
            <person name="Posfai J."/>
            <person name="Benner J."/>
            <person name="Madinger C."/>
            <person name="Nove J."/>
            <person name="Anton B."/>
            <person name="Chaudhary K."/>
            <person name="Foster J."/>
            <person name="Holman A."/>
            <person name="Kumar S."/>
            <person name="Lessard P.A."/>
            <person name="Luyten Y.A."/>
            <person name="Slatko B."/>
            <person name="Wood N."/>
            <person name="Wu B."/>
            <person name="Teplitski M."/>
            <person name="Mougous J.D."/>
            <person name="Ward N."/>
            <person name="Eisen J.A."/>
            <person name="Badger J.H."/>
            <person name="Distel D.L."/>
        </authorList>
    </citation>
    <scope>NUCLEOTIDE SEQUENCE [LARGE SCALE GENOMIC DNA]</scope>
    <source>
        <strain evidence="2">ATCC 39867 / T7901</strain>
    </source>
</reference>